<evidence type="ECO:0000313" key="2">
    <source>
        <dbReference type="Proteomes" id="UP000092575"/>
    </source>
</evidence>
<dbReference type="InterPro" id="IPR001387">
    <property type="entry name" value="Cro/C1-type_HTH"/>
</dbReference>
<dbReference type="Proteomes" id="UP000092575">
    <property type="component" value="Unassembled WGS sequence"/>
</dbReference>
<dbReference type="GO" id="GO:0003677">
    <property type="term" value="F:DNA binding"/>
    <property type="evidence" value="ECO:0007669"/>
    <property type="project" value="InterPro"/>
</dbReference>
<dbReference type="AlphaFoldDB" id="A0A1B8QQR6"/>
<comment type="caution">
    <text evidence="1">The sequence shown here is derived from an EMBL/GenBank/DDBJ whole genome shotgun (WGS) entry which is preliminary data.</text>
</comment>
<evidence type="ECO:0000313" key="1">
    <source>
        <dbReference type="EMBL" id="OBX86704.1"/>
    </source>
</evidence>
<reference evidence="1 2" key="1">
    <citation type="submission" date="2016-05" db="EMBL/GenBank/DDBJ databases">
        <title>Draft genome sequence of Moraxella nonliquefaciens CCUG 348T.</title>
        <authorList>
            <person name="Salva-Serra F."/>
            <person name="Engstrom-Jakobsson H."/>
            <person name="Thorell K."/>
            <person name="Gonzales-Siles L."/>
            <person name="Karlsson R."/>
            <person name="Boulund F."/>
            <person name="Engstrand L."/>
            <person name="Kristiansson E."/>
            <person name="Moore E."/>
        </authorList>
    </citation>
    <scope>NUCLEOTIDE SEQUENCE [LARGE SCALE GENOMIC DNA]</scope>
    <source>
        <strain evidence="1 2">CCUG 348</strain>
    </source>
</reference>
<accession>A0A1B8QQR6</accession>
<dbReference type="InterPro" id="IPR010982">
    <property type="entry name" value="Lambda_DNA-bd_dom_sf"/>
</dbReference>
<gene>
    <name evidence="1" type="ORF">A7456_09405</name>
</gene>
<dbReference type="CDD" id="cd00093">
    <property type="entry name" value="HTH_XRE"/>
    <property type="match status" value="1"/>
</dbReference>
<dbReference type="STRING" id="478.A7456_09405"/>
<proteinExistence type="predicted"/>
<dbReference type="EMBL" id="LXTW01000004">
    <property type="protein sequence ID" value="OBX86704.1"/>
    <property type="molecule type" value="Genomic_DNA"/>
</dbReference>
<name>A0A1B8QQR6_MORNO</name>
<protein>
    <submittedName>
        <fullName evidence="1">Uncharacterized protein</fullName>
    </submittedName>
</protein>
<dbReference type="SUPFAM" id="SSF47413">
    <property type="entry name" value="lambda repressor-like DNA-binding domains"/>
    <property type="match status" value="1"/>
</dbReference>
<organism evidence="1 2">
    <name type="scientific">Moraxella nonliquefaciens</name>
    <dbReference type="NCBI Taxonomy" id="478"/>
    <lineage>
        <taxon>Bacteria</taxon>
        <taxon>Pseudomonadati</taxon>
        <taxon>Pseudomonadota</taxon>
        <taxon>Gammaproteobacteria</taxon>
        <taxon>Moraxellales</taxon>
        <taxon>Moraxellaceae</taxon>
        <taxon>Moraxella</taxon>
    </lineage>
</organism>
<sequence length="124" mass="14148">MWGCIYLSKKFLPIHIIQSIMKNINLPIELIYLKKAIKNKEITANYIVKSTGIDQSQISKILNNKAKIRSKNFSVLCKFVLNNCYIDPEILKGHTVDYIQNLSATNNKLLLLAVYDIVSSSMDI</sequence>